<keyword evidence="9" id="KW-0325">Glycoprotein</keyword>
<keyword evidence="8 10" id="KW-0472">Membrane</keyword>
<evidence type="ECO:0000256" key="8">
    <source>
        <dbReference type="ARBA" id="ARBA00023136"/>
    </source>
</evidence>
<keyword evidence="7 10" id="KW-1133">Transmembrane helix</keyword>
<organism evidence="11">
    <name type="scientific">Aphanomyces invadans</name>
    <dbReference type="NCBI Taxonomy" id="157072"/>
    <lineage>
        <taxon>Eukaryota</taxon>
        <taxon>Sar</taxon>
        <taxon>Stramenopiles</taxon>
        <taxon>Oomycota</taxon>
        <taxon>Saprolegniomycetes</taxon>
        <taxon>Saprolegniales</taxon>
        <taxon>Verrucalvaceae</taxon>
        <taxon>Aphanomyces</taxon>
    </lineage>
</organism>
<evidence type="ECO:0000256" key="9">
    <source>
        <dbReference type="ARBA" id="ARBA00023180"/>
    </source>
</evidence>
<dbReference type="GO" id="GO:0000033">
    <property type="term" value="F:alpha-1,3-mannosyltransferase activity"/>
    <property type="evidence" value="ECO:0007669"/>
    <property type="project" value="TreeGrafter"/>
</dbReference>
<sequence length="441" mass="49755">MTTTVPRPPASRVPSSVMLYILMGLVGSFTFLSMMMLDISPYMNEPLPKYHIRAEAESVPTTKSRGVVICLFDAMIPMTISLIQELRTLGYSDVIQLYHCNGELSALSQTMLDDVDTNIEIVDGCVEMQALGKLRSDEMNGFRSFWLKPLALVHTRLDEVILMDADDLVFLNPSRLFDTPGYKETGTIFFYDREILKKEYLNGWHNDQPNLHALIESFDYAAFGLEKGPSAHLLSSLAWHGDAAHEQDSSIVVVQKSKAGRAMDVLWHILQHDRHRNGFTYGDKELFWIAYELAHQPYFFSPWANSGAEKPGNMANHPDTICGGLAQFLPHLSTESELLHINGGYIFNPYSNNDIHSMTNPDERTQQLLAEVPSFVSKRRTRSKALNKAEDDNDPLGFWPQECLVHRGSEPMRPQDVDAIRVRIKNAVAAAVKQQQLNKAN</sequence>
<keyword evidence="3" id="KW-0328">Glycosyltransferase</keyword>
<dbReference type="GO" id="GO:0016020">
    <property type="term" value="C:membrane"/>
    <property type="evidence" value="ECO:0007669"/>
    <property type="project" value="UniProtKB-SubCell"/>
</dbReference>
<dbReference type="EMBL" id="KI914003">
    <property type="protein sequence ID" value="ETV92101.1"/>
    <property type="molecule type" value="Genomic_DNA"/>
</dbReference>
<comment type="subcellular location">
    <subcellularLocation>
        <location evidence="1">Membrane</location>
        <topology evidence="1">Single-pass type II membrane protein</topology>
    </subcellularLocation>
</comment>
<accession>A0A024TET2</accession>
<dbReference type="GO" id="GO:0005794">
    <property type="term" value="C:Golgi apparatus"/>
    <property type="evidence" value="ECO:0007669"/>
    <property type="project" value="TreeGrafter"/>
</dbReference>
<evidence type="ECO:0000256" key="10">
    <source>
        <dbReference type="SAM" id="Phobius"/>
    </source>
</evidence>
<name>A0A024TET2_9STRA</name>
<dbReference type="Pfam" id="PF11051">
    <property type="entry name" value="Mannosyl_trans3"/>
    <property type="match status" value="1"/>
</dbReference>
<protein>
    <recommendedName>
        <fullName evidence="12">Nucleotide-diphospho-sugar transferase domain-containing protein</fullName>
    </recommendedName>
</protein>
<comment type="similarity">
    <text evidence="2">Belongs to the MNN1/MNT family.</text>
</comment>
<keyword evidence="5 10" id="KW-0812">Transmembrane</keyword>
<proteinExistence type="inferred from homology"/>
<evidence type="ECO:0000256" key="2">
    <source>
        <dbReference type="ARBA" id="ARBA00009105"/>
    </source>
</evidence>
<evidence type="ECO:0000256" key="5">
    <source>
        <dbReference type="ARBA" id="ARBA00022692"/>
    </source>
</evidence>
<evidence type="ECO:0000313" key="11">
    <source>
        <dbReference type="EMBL" id="ETV92101.1"/>
    </source>
</evidence>
<keyword evidence="6" id="KW-0735">Signal-anchor</keyword>
<evidence type="ECO:0000256" key="3">
    <source>
        <dbReference type="ARBA" id="ARBA00022676"/>
    </source>
</evidence>
<feature type="transmembrane region" description="Helical" evidence="10">
    <location>
        <begin position="17"/>
        <end position="37"/>
    </location>
</feature>
<dbReference type="SUPFAM" id="SSF53448">
    <property type="entry name" value="Nucleotide-diphospho-sugar transferases"/>
    <property type="match status" value="1"/>
</dbReference>
<keyword evidence="4" id="KW-0808">Transferase</keyword>
<gene>
    <name evidence="11" type="ORF">H310_13512</name>
</gene>
<dbReference type="InterPro" id="IPR022751">
    <property type="entry name" value="Alpha_mannosyltransferase"/>
</dbReference>
<evidence type="ECO:0000256" key="1">
    <source>
        <dbReference type="ARBA" id="ARBA00004606"/>
    </source>
</evidence>
<dbReference type="AlphaFoldDB" id="A0A024TET2"/>
<dbReference type="VEuPathDB" id="FungiDB:H310_13512"/>
<dbReference type="PANTHER" id="PTHR31392">
    <property type="entry name" value="ALPHA-1,3-MANNOSYLTRANSFERASE MNN1-RELATED"/>
    <property type="match status" value="1"/>
</dbReference>
<evidence type="ECO:0000256" key="6">
    <source>
        <dbReference type="ARBA" id="ARBA00022968"/>
    </source>
</evidence>
<dbReference type="RefSeq" id="XP_008879263.1">
    <property type="nucleotide sequence ID" value="XM_008881041.1"/>
</dbReference>
<dbReference type="OrthoDB" id="430354at2759"/>
<evidence type="ECO:0008006" key="12">
    <source>
        <dbReference type="Google" id="ProtNLM"/>
    </source>
</evidence>
<evidence type="ECO:0000256" key="4">
    <source>
        <dbReference type="ARBA" id="ARBA00022679"/>
    </source>
</evidence>
<evidence type="ECO:0000256" key="7">
    <source>
        <dbReference type="ARBA" id="ARBA00022989"/>
    </source>
</evidence>
<dbReference type="GO" id="GO:0006493">
    <property type="term" value="P:protein O-linked glycosylation"/>
    <property type="evidence" value="ECO:0007669"/>
    <property type="project" value="TreeGrafter"/>
</dbReference>
<reference evidence="11" key="1">
    <citation type="submission" date="2013-12" db="EMBL/GenBank/DDBJ databases">
        <title>The Genome Sequence of Aphanomyces invadans NJM9701.</title>
        <authorList>
            <consortium name="The Broad Institute Genomics Platform"/>
            <person name="Russ C."/>
            <person name="Tyler B."/>
            <person name="van West P."/>
            <person name="Dieguez-Uribeondo J."/>
            <person name="Young S.K."/>
            <person name="Zeng Q."/>
            <person name="Gargeya S."/>
            <person name="Fitzgerald M."/>
            <person name="Abouelleil A."/>
            <person name="Alvarado L."/>
            <person name="Chapman S.B."/>
            <person name="Gainer-Dewar J."/>
            <person name="Goldberg J."/>
            <person name="Griggs A."/>
            <person name="Gujja S."/>
            <person name="Hansen M."/>
            <person name="Howarth C."/>
            <person name="Imamovic A."/>
            <person name="Ireland A."/>
            <person name="Larimer J."/>
            <person name="McCowan C."/>
            <person name="Murphy C."/>
            <person name="Pearson M."/>
            <person name="Poon T.W."/>
            <person name="Priest M."/>
            <person name="Roberts A."/>
            <person name="Saif S."/>
            <person name="Shea T."/>
            <person name="Sykes S."/>
            <person name="Wortman J."/>
            <person name="Nusbaum C."/>
            <person name="Birren B."/>
        </authorList>
    </citation>
    <scope>NUCLEOTIDE SEQUENCE [LARGE SCALE GENOMIC DNA]</scope>
    <source>
        <strain evidence="11">NJM9701</strain>
    </source>
</reference>
<dbReference type="InterPro" id="IPR029044">
    <property type="entry name" value="Nucleotide-diphossugar_trans"/>
</dbReference>
<dbReference type="GeneID" id="20090562"/>
<dbReference type="PANTHER" id="PTHR31392:SF1">
    <property type="entry name" value="ALPHA-1,3-MANNOSYLTRANSFERASE MNN1-RELATED"/>
    <property type="match status" value="1"/>
</dbReference>